<proteinExistence type="predicted"/>
<feature type="region of interest" description="Disordered" evidence="1">
    <location>
        <begin position="1101"/>
        <end position="1138"/>
    </location>
</feature>
<feature type="compositionally biased region" description="Low complexity" evidence="1">
    <location>
        <begin position="929"/>
        <end position="952"/>
    </location>
</feature>
<reference evidence="2 3" key="1">
    <citation type="submission" date="2019-07" db="EMBL/GenBank/DDBJ databases">
        <title>Genomes of Cafeteria roenbergensis.</title>
        <authorList>
            <person name="Fischer M.G."/>
            <person name="Hackl T."/>
            <person name="Roman M."/>
        </authorList>
    </citation>
    <scope>NUCLEOTIDE SEQUENCE [LARGE SCALE GENOMIC DNA]</scope>
    <source>
        <strain evidence="2 3">BVI</strain>
    </source>
</reference>
<evidence type="ECO:0000256" key="1">
    <source>
        <dbReference type="SAM" id="MobiDB-lite"/>
    </source>
</evidence>
<feature type="region of interest" description="Disordered" evidence="1">
    <location>
        <begin position="578"/>
        <end position="625"/>
    </location>
</feature>
<gene>
    <name evidence="2" type="ORF">FNF29_01981</name>
</gene>
<feature type="region of interest" description="Disordered" evidence="1">
    <location>
        <begin position="1176"/>
        <end position="1240"/>
    </location>
</feature>
<sequence>MSTHDPRGRAASGPASRHTSSAVSLASAGRASSAARAGQRPSEAQASDQRLAGGLVALPSWAPTEPLSSLRLGLTLRAALLRVRSVELAIRRRSRIRSVARLPGLLRSMASAAEESKQQPAAAVAGAGEAALLTEASGPSAEAKQALAAAAASAAVAGTSHRITDALRTGTPADVVRLGALPLFPLCVLKEPAWSDADARATEATALAPATFLTVLARRETAATPQAAVQAFVRSAGAVPSVFRATLSRSAAAAETAAAAASTGARGSRGGGVLGADKVSAVALSSRRGYGEMEAVDEEAADLAAMRHPGDLDAEAQHALDRRSFAMANASDKAGGSAGARGGAGEAAFPCSVARVAGRAALDFVEPLRELARFVEASLSHLGWRFRTLTCDFTRDQLGRVWLLNVHGFTLAADSVPRAPAGAGNPHWQGGAADGGGVSRHVGPVERATSGLLCQFCRLRYHPGELIRLQDDRGWLTGANAAELAAEAAVGEGSKLQVTGSEARSASPLSGSDSDQSPRPGEQSLDGSRAWQEAKSSGGGDLDGRASLKGGASPIRGPATARRSLAAPIAMQDEEAAFGTTTSPGRGGFAAASPDRLPGTTGLRGGLPRAGAAAAHSSAAKRDEDTAAIEREAQRLALGRWERALAAQHLALDKPAVQLRARSRPGQASAGRAPAKAVAVKVGGSGSTGDAAYHAAADATLSLWVAEEAAADASTMQQVSRLRLAAAQASAVAARGSADGSVGVSPFVGTRQLRSGPSAAAIASAVAKLAMAASEEEPPAAGEVSASQSRKLPSTAAELELEDGVRRQLLAKSAPQVAWGHTMTGHQMMTTARHFAERGFRLDCWNHARSMTERQRVAGSLSGAGQYVPLRVCRLCFELHEAQARLAEAAAELAALMAVPEPPPETDPAPPLQNLAVVNAENQTLVIRDAGPMPRGGAAARAGPPRPRSAGPKLPARRRHGSGAPGSDDDAAMEELRLSPFGRGAGAHDSAGPRLNRSDSRNSFGVPALDEGGHLGGDADDFGAELADAAAAAASSHQLIPAAGDTPMGFAGAARAAGGLGLTSFSGIGGFAGGPGGAASGGAAGGLAGLGGGFGPGAGTVSDASPLRSSSAGGASDRQGRIGSRLLNRRGSGIGPVVDTRVGRVGSLGAEAASTPTADPGRGTLMARYWQSQAARARSPALGRSQSGGSTLADGENGTAGVLSGLMHSSPQAEAAAKARSRRRSKSALAKSEAAMQKRRRVTAALRTVALLRMRFSKPSGTSGSARTPRASAKQASAGPPRIPAGSLVRVRVPELAPATRTYRLCLVFRHLQREGSALGSSSEAQTVMRLRGAQPAAGAASNAGAAGSPAGASPGVQGSPRPLSVRLPAEGRKLKALAGFSPLGLVRRAELRYRLLDVEHRVPVRVSGRRLSQNGVVAVAQLRSHVFAATPDSFLTMLASQAMAIHLVAVKRVGEPSPKR</sequence>
<feature type="compositionally biased region" description="Low complexity" evidence="1">
    <location>
        <begin position="1334"/>
        <end position="1361"/>
    </location>
</feature>
<protein>
    <submittedName>
        <fullName evidence="2">Uncharacterized protein</fullName>
    </submittedName>
</protein>
<feature type="region of interest" description="Disordered" evidence="1">
    <location>
        <begin position="493"/>
        <end position="559"/>
    </location>
</feature>
<feature type="region of interest" description="Disordered" evidence="1">
    <location>
        <begin position="421"/>
        <end position="441"/>
    </location>
</feature>
<keyword evidence="3" id="KW-1185">Reference proteome</keyword>
<dbReference type="EMBL" id="VLTN01000008">
    <property type="protein sequence ID" value="KAA0155230.1"/>
    <property type="molecule type" value="Genomic_DNA"/>
</dbReference>
<feature type="compositionally biased region" description="Polar residues" evidence="1">
    <location>
        <begin position="496"/>
        <end position="517"/>
    </location>
</feature>
<accession>A0A5A8CSS2</accession>
<comment type="caution">
    <text evidence="2">The sequence shown here is derived from an EMBL/GenBank/DDBJ whole genome shotgun (WGS) entry which is preliminary data.</text>
</comment>
<organism evidence="2 3">
    <name type="scientific">Cafeteria roenbergensis</name>
    <name type="common">Marine flagellate</name>
    <dbReference type="NCBI Taxonomy" id="33653"/>
    <lineage>
        <taxon>Eukaryota</taxon>
        <taxon>Sar</taxon>
        <taxon>Stramenopiles</taxon>
        <taxon>Bigyra</taxon>
        <taxon>Opalozoa</taxon>
        <taxon>Bicosoecida</taxon>
        <taxon>Cafeteriaceae</taxon>
        <taxon>Cafeteria</taxon>
    </lineage>
</organism>
<evidence type="ECO:0000313" key="2">
    <source>
        <dbReference type="EMBL" id="KAA0155230.1"/>
    </source>
</evidence>
<feature type="compositionally biased region" description="Low complexity" evidence="1">
    <location>
        <begin position="20"/>
        <end position="42"/>
    </location>
</feature>
<feature type="region of interest" description="Disordered" evidence="1">
    <location>
        <begin position="929"/>
        <end position="1017"/>
    </location>
</feature>
<feature type="region of interest" description="Disordered" evidence="1">
    <location>
        <begin position="1256"/>
        <end position="1283"/>
    </location>
</feature>
<dbReference type="Proteomes" id="UP000323011">
    <property type="component" value="Unassembled WGS sequence"/>
</dbReference>
<feature type="region of interest" description="Disordered" evidence="1">
    <location>
        <begin position="1"/>
        <end position="48"/>
    </location>
</feature>
<feature type="region of interest" description="Disordered" evidence="1">
    <location>
        <begin position="1334"/>
        <end position="1365"/>
    </location>
</feature>
<feature type="compositionally biased region" description="Low complexity" evidence="1">
    <location>
        <begin position="596"/>
        <end position="615"/>
    </location>
</feature>
<evidence type="ECO:0000313" key="3">
    <source>
        <dbReference type="Proteomes" id="UP000323011"/>
    </source>
</evidence>
<name>A0A5A8CSS2_CAFRO</name>